<protein>
    <recommendedName>
        <fullName evidence="1">Helitron helicase-like domain-containing protein</fullName>
    </recommendedName>
</protein>
<feature type="domain" description="Helitron helicase-like" evidence="1">
    <location>
        <begin position="1"/>
        <end position="60"/>
    </location>
</feature>
<proteinExistence type="predicted"/>
<feature type="non-terminal residue" evidence="2">
    <location>
        <position position="1"/>
    </location>
</feature>
<organism evidence="2 3">
    <name type="scientific">Sphaerobolus stellatus (strain SS14)</name>
    <dbReference type="NCBI Taxonomy" id="990650"/>
    <lineage>
        <taxon>Eukaryota</taxon>
        <taxon>Fungi</taxon>
        <taxon>Dikarya</taxon>
        <taxon>Basidiomycota</taxon>
        <taxon>Agaricomycotina</taxon>
        <taxon>Agaricomycetes</taxon>
        <taxon>Phallomycetidae</taxon>
        <taxon>Geastrales</taxon>
        <taxon>Sphaerobolaceae</taxon>
        <taxon>Sphaerobolus</taxon>
    </lineage>
</organism>
<dbReference type="InterPro" id="IPR025476">
    <property type="entry name" value="Helitron_helicase-like"/>
</dbReference>
<accession>A0A0C9UVN0</accession>
<dbReference type="OrthoDB" id="3366231at2759"/>
<dbReference type="Proteomes" id="UP000054279">
    <property type="component" value="Unassembled WGS sequence"/>
</dbReference>
<name>A0A0C9UVN0_SPHS4</name>
<keyword evidence="3" id="KW-1185">Reference proteome</keyword>
<evidence type="ECO:0000259" key="1">
    <source>
        <dbReference type="Pfam" id="PF14214"/>
    </source>
</evidence>
<gene>
    <name evidence="2" type="ORF">M422DRAFT_109312</name>
</gene>
<dbReference type="Pfam" id="PF14214">
    <property type="entry name" value="Helitron_like_N"/>
    <property type="match status" value="1"/>
</dbReference>
<evidence type="ECO:0000313" key="2">
    <source>
        <dbReference type="EMBL" id="KIJ29366.1"/>
    </source>
</evidence>
<dbReference type="HOGENOM" id="CLU_001324_3_2_1"/>
<sequence>MTANLTWPEIIRRLRPGQKFSDIPMVVVRAFHQRMSSLLQALNKIYVVEFQKQGLPHCHIPLKFKEECITPQDIDQVVSAEIPGLFEDAFLIQHFMMH</sequence>
<dbReference type="EMBL" id="KN837284">
    <property type="protein sequence ID" value="KIJ29366.1"/>
    <property type="molecule type" value="Genomic_DNA"/>
</dbReference>
<evidence type="ECO:0000313" key="3">
    <source>
        <dbReference type="Proteomes" id="UP000054279"/>
    </source>
</evidence>
<dbReference type="AlphaFoldDB" id="A0A0C9UVN0"/>
<reference evidence="2 3" key="1">
    <citation type="submission" date="2014-06" db="EMBL/GenBank/DDBJ databases">
        <title>Evolutionary Origins and Diversification of the Mycorrhizal Mutualists.</title>
        <authorList>
            <consortium name="DOE Joint Genome Institute"/>
            <consortium name="Mycorrhizal Genomics Consortium"/>
            <person name="Kohler A."/>
            <person name="Kuo A."/>
            <person name="Nagy L.G."/>
            <person name="Floudas D."/>
            <person name="Copeland A."/>
            <person name="Barry K.W."/>
            <person name="Cichocki N."/>
            <person name="Veneault-Fourrey C."/>
            <person name="LaButti K."/>
            <person name="Lindquist E.A."/>
            <person name="Lipzen A."/>
            <person name="Lundell T."/>
            <person name="Morin E."/>
            <person name="Murat C."/>
            <person name="Riley R."/>
            <person name="Ohm R."/>
            <person name="Sun H."/>
            <person name="Tunlid A."/>
            <person name="Henrissat B."/>
            <person name="Grigoriev I.V."/>
            <person name="Hibbett D.S."/>
            <person name="Martin F."/>
        </authorList>
    </citation>
    <scope>NUCLEOTIDE SEQUENCE [LARGE SCALE GENOMIC DNA]</scope>
    <source>
        <strain evidence="2 3">SS14</strain>
    </source>
</reference>